<accession>A0A835E7L6</accession>
<dbReference type="PANTHER" id="PTHR33286:SF44">
    <property type="entry name" value="5A2 PROTEIN"/>
    <property type="match status" value="1"/>
</dbReference>
<keyword evidence="1" id="KW-0732">Signal</keyword>
<sequence>MATKVTLELLVFVLVLLMPTTHQAWGEPDCYVEKELLVLRKCRFTIKILGDYVSPNPSCRVAVDHSDMACICYILTIEENTRARIFSLLL</sequence>
<dbReference type="EMBL" id="JACEFO010002347">
    <property type="protein sequence ID" value="KAF8664720.1"/>
    <property type="molecule type" value="Genomic_DNA"/>
</dbReference>
<dbReference type="OrthoDB" id="654726at2759"/>
<dbReference type="AlphaFoldDB" id="A0A835E7L6"/>
<evidence type="ECO:0000313" key="2">
    <source>
        <dbReference type="EMBL" id="KAF8664720.1"/>
    </source>
</evidence>
<keyword evidence="3" id="KW-1185">Reference proteome</keyword>
<evidence type="ECO:0008006" key="4">
    <source>
        <dbReference type="Google" id="ProtNLM"/>
    </source>
</evidence>
<evidence type="ECO:0000256" key="1">
    <source>
        <dbReference type="SAM" id="SignalP"/>
    </source>
</evidence>
<evidence type="ECO:0000313" key="3">
    <source>
        <dbReference type="Proteomes" id="UP000636709"/>
    </source>
</evidence>
<reference evidence="2" key="1">
    <citation type="submission" date="2020-07" db="EMBL/GenBank/DDBJ databases">
        <title>Genome sequence and genetic diversity analysis of an under-domesticated orphan crop, white fonio (Digitaria exilis).</title>
        <authorList>
            <person name="Bennetzen J.L."/>
            <person name="Chen S."/>
            <person name="Ma X."/>
            <person name="Wang X."/>
            <person name="Yssel A.E.J."/>
            <person name="Chaluvadi S.R."/>
            <person name="Johnson M."/>
            <person name="Gangashetty P."/>
            <person name="Hamidou F."/>
            <person name="Sanogo M.D."/>
            <person name="Zwaenepoel A."/>
            <person name="Wallace J."/>
            <person name="Van De Peer Y."/>
            <person name="Van Deynze A."/>
        </authorList>
    </citation>
    <scope>NUCLEOTIDE SEQUENCE</scope>
    <source>
        <tissue evidence="2">Leaves</tissue>
    </source>
</reference>
<feature type="signal peptide" evidence="1">
    <location>
        <begin position="1"/>
        <end position="26"/>
    </location>
</feature>
<proteinExistence type="predicted"/>
<gene>
    <name evidence="2" type="ORF">HU200_054438</name>
</gene>
<dbReference type="Proteomes" id="UP000636709">
    <property type="component" value="Unassembled WGS sequence"/>
</dbReference>
<feature type="chain" id="PRO_5032641267" description="Bifunctional inhibitor/plant lipid transfer protein/seed storage helical domain-containing protein" evidence="1">
    <location>
        <begin position="27"/>
        <end position="90"/>
    </location>
</feature>
<organism evidence="2 3">
    <name type="scientific">Digitaria exilis</name>
    <dbReference type="NCBI Taxonomy" id="1010633"/>
    <lineage>
        <taxon>Eukaryota</taxon>
        <taxon>Viridiplantae</taxon>
        <taxon>Streptophyta</taxon>
        <taxon>Embryophyta</taxon>
        <taxon>Tracheophyta</taxon>
        <taxon>Spermatophyta</taxon>
        <taxon>Magnoliopsida</taxon>
        <taxon>Liliopsida</taxon>
        <taxon>Poales</taxon>
        <taxon>Poaceae</taxon>
        <taxon>PACMAD clade</taxon>
        <taxon>Panicoideae</taxon>
        <taxon>Panicodae</taxon>
        <taxon>Paniceae</taxon>
        <taxon>Anthephorinae</taxon>
        <taxon>Digitaria</taxon>
    </lineage>
</organism>
<protein>
    <recommendedName>
        <fullName evidence="4">Bifunctional inhibitor/plant lipid transfer protein/seed storage helical domain-containing protein</fullName>
    </recommendedName>
</protein>
<dbReference type="PANTHER" id="PTHR33286">
    <property type="entry name" value="BIFUNCTIONAL INHIBITOR/LIPID-TRANSFER PROTEIN/SEED STORAGE 2S ALBUMIN SUPERFAMILY PROTEIN"/>
    <property type="match status" value="1"/>
</dbReference>
<name>A0A835E7L6_9POAL</name>
<comment type="caution">
    <text evidence="2">The sequence shown here is derived from an EMBL/GenBank/DDBJ whole genome shotgun (WGS) entry which is preliminary data.</text>
</comment>